<sequence length="771" mass="87944">MPPNADFQHISVEQIHPTFGAQVSGVDVSTPLADEVFDEIYRAISLYGFLVFRRTSLTEETQVQLASRFGELDDVTPWIKPGTVRRLNRTELMDMSNIRVDGTLANQDDLNIQLQKGNLLFHVDSSYNPRRASYSFLLAKEVPPPGHGGQTAFADTRTAFEELPLELKHELLKHDYVACHSIQHSRKLAAPDYFKNLDPAQHPMGRHRIVQLHEPSGRSNLYIASHIHHIENMEMEKSQDMVNRLIQHATQEKFVTQVEWENAGDLIIWDNTCLMHRAVGGSYIDKYKRDLRRAIVHDRSSWAWGLNQHCKERQGLGILSTECRMRQPSVMQSLHEIMKKHPDILSVGPGIIPKDLYPFESVNFQSRIGIDEQCTSFEMLIFDMEKTSSRCDLSTALSYGQATGLPQLLRVIREQVKIYHDPPYADWGCVLTTGSTSALDIALRMLTERGDCVLVEEYTYPTMVETSLPLGVRLVPVQMDNEGLDPTALEELLRQWNPSISGKRPRILYTIPTGHNPTGVTASAERRSKIYEIAQLWGIYILEDDPYHFIQFQHEDRCSSTAQISPQEMARKLAPSYLSIDVYGRVLRMDTVSKTIAPGLRIGWISAPQEIIERVTRVQETSVQSPSGFSQIFLLKLLEAWSDNGFVNRILHLQSIFRDQRDEFQKAVEKHLPPGIITYVKPTAGLFVWMRVNLERYPNFRQRKPALIENEIYHNAIKKGALIIPGSWFRANPDIEVQEVTFRVSFAPIPAADIVEMMKRFSAALKAVFEC</sequence>
<keyword evidence="4" id="KW-0808">Transferase</keyword>
<dbReference type="Pfam" id="PF02668">
    <property type="entry name" value="TauD"/>
    <property type="match status" value="1"/>
</dbReference>
<dbReference type="Gene3D" id="3.40.640.10">
    <property type="entry name" value="Type I PLP-dependent aspartate aminotransferase-like (Major domain)"/>
    <property type="match status" value="1"/>
</dbReference>
<keyword evidence="5" id="KW-0663">Pyridoxal phosphate</keyword>
<dbReference type="GO" id="GO:0008793">
    <property type="term" value="F:aromatic-amino-acid transaminase activity"/>
    <property type="evidence" value="ECO:0007669"/>
    <property type="project" value="TreeGrafter"/>
</dbReference>
<dbReference type="InterPro" id="IPR042098">
    <property type="entry name" value="TauD-like_sf"/>
</dbReference>
<dbReference type="EMBL" id="LJBN01000103">
    <property type="protein sequence ID" value="OOQ89683.1"/>
    <property type="molecule type" value="Genomic_DNA"/>
</dbReference>
<dbReference type="GO" id="GO:0047536">
    <property type="term" value="F:2-aminoadipate transaminase activity"/>
    <property type="evidence" value="ECO:0007669"/>
    <property type="project" value="TreeGrafter"/>
</dbReference>
<dbReference type="Gene3D" id="3.60.130.10">
    <property type="entry name" value="Clavaminate synthase-like"/>
    <property type="match status" value="1"/>
</dbReference>
<evidence type="ECO:0000256" key="1">
    <source>
        <dbReference type="ARBA" id="ARBA00001933"/>
    </source>
</evidence>
<proteinExistence type="inferred from homology"/>
<evidence type="ECO:0000256" key="5">
    <source>
        <dbReference type="ARBA" id="ARBA00022898"/>
    </source>
</evidence>
<evidence type="ECO:0000256" key="3">
    <source>
        <dbReference type="ARBA" id="ARBA00022576"/>
    </source>
</evidence>
<dbReference type="GO" id="GO:0009074">
    <property type="term" value="P:aromatic amino acid family catabolic process"/>
    <property type="evidence" value="ECO:0007669"/>
    <property type="project" value="TreeGrafter"/>
</dbReference>
<dbReference type="InterPro" id="IPR050859">
    <property type="entry name" value="Class-I_PLP-dep_aminotransf"/>
</dbReference>
<gene>
    <name evidence="9" type="ORF">PEBR_06922</name>
</gene>
<dbReference type="InterPro" id="IPR015421">
    <property type="entry name" value="PyrdxlP-dep_Trfase_major"/>
</dbReference>
<dbReference type="PANTHER" id="PTHR42790:SF21">
    <property type="entry name" value="AROMATIC_AMINOADIPATE AMINOTRANSFERASE 1"/>
    <property type="match status" value="1"/>
</dbReference>
<dbReference type="InterPro" id="IPR015424">
    <property type="entry name" value="PyrdxlP-dep_Trfase"/>
</dbReference>
<evidence type="ECO:0000259" key="7">
    <source>
        <dbReference type="Pfam" id="PF00155"/>
    </source>
</evidence>
<dbReference type="GO" id="GO:0016491">
    <property type="term" value="F:oxidoreductase activity"/>
    <property type="evidence" value="ECO:0007669"/>
    <property type="project" value="UniProtKB-KW"/>
</dbReference>
<name>A0A1S9RVW1_PENBI</name>
<dbReference type="Proteomes" id="UP000190744">
    <property type="component" value="Unassembled WGS sequence"/>
</dbReference>
<dbReference type="CDD" id="cd00609">
    <property type="entry name" value="AAT_like"/>
    <property type="match status" value="1"/>
</dbReference>
<evidence type="ECO:0000313" key="9">
    <source>
        <dbReference type="EMBL" id="OOQ89683.1"/>
    </source>
</evidence>
<protein>
    <submittedName>
        <fullName evidence="9">Uncharacterized protein</fullName>
    </submittedName>
</protein>
<evidence type="ECO:0000256" key="2">
    <source>
        <dbReference type="ARBA" id="ARBA00007441"/>
    </source>
</evidence>
<comment type="caution">
    <text evidence="9">The sequence shown here is derived from an EMBL/GenBank/DDBJ whole genome shotgun (WGS) entry which is preliminary data.</text>
</comment>
<evidence type="ECO:0000256" key="4">
    <source>
        <dbReference type="ARBA" id="ARBA00022679"/>
    </source>
</evidence>
<evidence type="ECO:0000313" key="10">
    <source>
        <dbReference type="Proteomes" id="UP000190744"/>
    </source>
</evidence>
<accession>A0A1S9RVW1</accession>
<comment type="cofactor">
    <cofactor evidence="1">
        <name>pyridoxal 5'-phosphate</name>
        <dbReference type="ChEBI" id="CHEBI:597326"/>
    </cofactor>
</comment>
<keyword evidence="6" id="KW-0560">Oxidoreductase</keyword>
<dbReference type="AlphaFoldDB" id="A0A1S9RVW1"/>
<dbReference type="InterPro" id="IPR003819">
    <property type="entry name" value="TauD/TfdA-like"/>
</dbReference>
<dbReference type="Pfam" id="PF00155">
    <property type="entry name" value="Aminotran_1_2"/>
    <property type="match status" value="1"/>
</dbReference>
<feature type="domain" description="TauD/TfdA-like" evidence="8">
    <location>
        <begin position="12"/>
        <end position="294"/>
    </location>
</feature>
<dbReference type="SUPFAM" id="SSF51197">
    <property type="entry name" value="Clavaminate synthase-like"/>
    <property type="match status" value="1"/>
</dbReference>
<evidence type="ECO:0000259" key="8">
    <source>
        <dbReference type="Pfam" id="PF02668"/>
    </source>
</evidence>
<dbReference type="GO" id="GO:0019878">
    <property type="term" value="P:lysine biosynthetic process via aminoadipic acid"/>
    <property type="evidence" value="ECO:0007669"/>
    <property type="project" value="TreeGrafter"/>
</dbReference>
<organism evidence="9 10">
    <name type="scientific">Penicillium brasilianum</name>
    <dbReference type="NCBI Taxonomy" id="104259"/>
    <lineage>
        <taxon>Eukaryota</taxon>
        <taxon>Fungi</taxon>
        <taxon>Dikarya</taxon>
        <taxon>Ascomycota</taxon>
        <taxon>Pezizomycotina</taxon>
        <taxon>Eurotiomycetes</taxon>
        <taxon>Eurotiomycetidae</taxon>
        <taxon>Eurotiales</taxon>
        <taxon>Aspergillaceae</taxon>
        <taxon>Penicillium</taxon>
    </lineage>
</organism>
<dbReference type="InterPro" id="IPR004839">
    <property type="entry name" value="Aminotransferase_I/II_large"/>
</dbReference>
<evidence type="ECO:0000256" key="6">
    <source>
        <dbReference type="ARBA" id="ARBA00023002"/>
    </source>
</evidence>
<feature type="domain" description="Aminotransferase class I/classII large" evidence="7">
    <location>
        <begin position="428"/>
        <end position="760"/>
    </location>
</feature>
<dbReference type="PANTHER" id="PTHR42790">
    <property type="entry name" value="AMINOTRANSFERASE"/>
    <property type="match status" value="1"/>
</dbReference>
<reference evidence="10" key="1">
    <citation type="submission" date="2015-09" db="EMBL/GenBank/DDBJ databases">
        <authorList>
            <person name="Fill T.P."/>
            <person name="Baretta J.F."/>
            <person name="de Almeida L.G."/>
            <person name="Rocha M."/>
            <person name="de Souza D.H."/>
            <person name="Malavazi I."/>
            <person name="Cerdeira L.T."/>
            <person name="Hong H."/>
            <person name="Samborskyy M."/>
            <person name="de Vasconcelos A.T."/>
            <person name="Leadlay P."/>
            <person name="Rodrigues-Filho E."/>
        </authorList>
    </citation>
    <scope>NUCLEOTIDE SEQUENCE [LARGE SCALE GENOMIC DNA]</scope>
    <source>
        <strain evidence="10">LaBioMMi 136</strain>
    </source>
</reference>
<dbReference type="SUPFAM" id="SSF53383">
    <property type="entry name" value="PLP-dependent transferases"/>
    <property type="match status" value="1"/>
</dbReference>
<dbReference type="GO" id="GO:0006571">
    <property type="term" value="P:tyrosine biosynthetic process"/>
    <property type="evidence" value="ECO:0007669"/>
    <property type="project" value="TreeGrafter"/>
</dbReference>
<keyword evidence="3" id="KW-0032">Aminotransferase</keyword>
<dbReference type="GO" id="GO:0030170">
    <property type="term" value="F:pyridoxal phosphate binding"/>
    <property type="evidence" value="ECO:0007669"/>
    <property type="project" value="InterPro"/>
</dbReference>
<comment type="similarity">
    <text evidence="2">Belongs to the class-I pyridoxal-phosphate-dependent aminotransferase family.</text>
</comment>